<dbReference type="InterPro" id="IPR036188">
    <property type="entry name" value="FAD/NAD-bd_sf"/>
</dbReference>
<dbReference type="Pfam" id="PF13450">
    <property type="entry name" value="NAD_binding_8"/>
    <property type="match status" value="1"/>
</dbReference>
<reference evidence="2 3" key="1">
    <citation type="submission" date="2017-09" db="EMBL/GenBank/DDBJ databases">
        <authorList>
            <person name="Ehlers B."/>
            <person name="Leendertz F.H."/>
        </authorList>
    </citation>
    <scope>NUCLEOTIDE SEQUENCE [LARGE SCALE GENOMIC DNA]</scope>
    <source>
        <strain evidence="2 3">USBA 140</strain>
    </source>
</reference>
<name>A0A286GWX5_9PROT</name>
<dbReference type="EMBL" id="OCNJ01000011">
    <property type="protein sequence ID" value="SOE00045.1"/>
    <property type="molecule type" value="Genomic_DNA"/>
</dbReference>
<organism evidence="2 3">
    <name type="scientific">Caenispirillum bisanense</name>
    <dbReference type="NCBI Taxonomy" id="414052"/>
    <lineage>
        <taxon>Bacteria</taxon>
        <taxon>Pseudomonadati</taxon>
        <taxon>Pseudomonadota</taxon>
        <taxon>Alphaproteobacteria</taxon>
        <taxon>Rhodospirillales</taxon>
        <taxon>Novispirillaceae</taxon>
        <taxon>Caenispirillum</taxon>
    </lineage>
</organism>
<sequence length="336" mass="35037">MSPSSAPIAVIGAGMAGLACARALADEGLSVVIFDKGRGIGGRLATRRRDGGLAFDHGAQYATARDPAFRAMLEAAAGHGTAADWPAAWAMLGEEGVTRTGAAEPRWVGVPGMSGLVRELAEGLAVHCGTRIERLTRDDRGAWTLRAADGTAYGPFRRVVLAVPAPQAAELLGNLAAGFPALAAARYAPCWAVLAAWEDALALPFDAARLEADPVLGMAARTGTKPGRPEGPDCWVLHATPEWSRSHLEAAASDVAAALLDRFLALTGVAEHVVHLEAHRWRYALVERPAGAAFLHDAALGLALCGDWCLGPRIELAFLSGYHLAAALLEDLVAVG</sequence>
<dbReference type="OrthoDB" id="5792777at2"/>
<feature type="domain" description="Amine oxidase" evidence="1">
    <location>
        <begin position="83"/>
        <end position="329"/>
    </location>
</feature>
<dbReference type="Pfam" id="PF01593">
    <property type="entry name" value="Amino_oxidase"/>
    <property type="match status" value="1"/>
</dbReference>
<dbReference type="InterPro" id="IPR002937">
    <property type="entry name" value="Amino_oxidase"/>
</dbReference>
<dbReference type="AlphaFoldDB" id="A0A286GWX5"/>
<dbReference type="PANTHER" id="PTHR16128:SF5">
    <property type="entry name" value="FAD_NAD(P)-BINDING OXIDOREDUCTASE FAMILY PROTEIN"/>
    <property type="match status" value="1"/>
</dbReference>
<dbReference type="Gene3D" id="3.90.660.10">
    <property type="match status" value="1"/>
</dbReference>
<dbReference type="PRINTS" id="PR00419">
    <property type="entry name" value="ADXRDTASE"/>
</dbReference>
<gene>
    <name evidence="2" type="ORF">SAMN05421508_11154</name>
</gene>
<dbReference type="Gene3D" id="3.50.50.60">
    <property type="entry name" value="FAD/NAD(P)-binding domain"/>
    <property type="match status" value="1"/>
</dbReference>
<dbReference type="SUPFAM" id="SSF51905">
    <property type="entry name" value="FAD/NAD(P)-binding domain"/>
    <property type="match status" value="1"/>
</dbReference>
<evidence type="ECO:0000313" key="3">
    <source>
        <dbReference type="Proteomes" id="UP000219621"/>
    </source>
</evidence>
<protein>
    <recommendedName>
        <fullName evidence="1">Amine oxidase domain-containing protein</fullName>
    </recommendedName>
</protein>
<keyword evidence="3" id="KW-1185">Reference proteome</keyword>
<dbReference type="GO" id="GO:0016491">
    <property type="term" value="F:oxidoreductase activity"/>
    <property type="evidence" value="ECO:0007669"/>
    <property type="project" value="InterPro"/>
</dbReference>
<dbReference type="RefSeq" id="WP_097281040.1">
    <property type="nucleotide sequence ID" value="NZ_OCNJ01000011.1"/>
</dbReference>
<dbReference type="Proteomes" id="UP000219621">
    <property type="component" value="Unassembled WGS sequence"/>
</dbReference>
<proteinExistence type="predicted"/>
<accession>A0A286GWX5</accession>
<evidence type="ECO:0000313" key="2">
    <source>
        <dbReference type="EMBL" id="SOE00045.1"/>
    </source>
</evidence>
<dbReference type="PANTHER" id="PTHR16128">
    <property type="entry name" value="FAD/NAD(P)-BINDING OXIDOREDUCTASE FAMILY PROTEIN"/>
    <property type="match status" value="1"/>
</dbReference>
<evidence type="ECO:0000259" key="1">
    <source>
        <dbReference type="Pfam" id="PF01593"/>
    </source>
</evidence>